<reference evidence="10" key="1">
    <citation type="submission" date="2021-02" db="EMBL/GenBank/DDBJ databases">
        <authorList>
            <person name="Syme A R."/>
            <person name="Syme A R."/>
            <person name="Moolhuijzen P."/>
        </authorList>
    </citation>
    <scope>NUCLEOTIDE SEQUENCE</scope>
    <source>
        <strain evidence="10">W1-1</strain>
    </source>
</reference>
<dbReference type="GO" id="GO:0031048">
    <property type="term" value="P:regulatory ncRNA-mediated heterochromatin formation"/>
    <property type="evidence" value="ECO:0007669"/>
    <property type="project" value="TreeGrafter"/>
</dbReference>
<keyword evidence="5 10" id="KW-0347">Helicase</keyword>
<dbReference type="InterPro" id="IPR047187">
    <property type="entry name" value="SF1_C_Upf1"/>
</dbReference>
<feature type="compositionally biased region" description="Basic residues" evidence="9">
    <location>
        <begin position="17"/>
        <end position="28"/>
    </location>
</feature>
<dbReference type="FunFam" id="3.40.50.300:FF:001660">
    <property type="entry name" value="NF-X1 finger and helicase protein, putative"/>
    <property type="match status" value="1"/>
</dbReference>
<protein>
    <submittedName>
        <fullName evidence="10">Superfamily I DNA and RNA helicase and helicase subunit</fullName>
    </submittedName>
</protein>
<comment type="subcellular location">
    <subcellularLocation>
        <location evidence="1">Cytoplasm</location>
    </subcellularLocation>
</comment>
<keyword evidence="5 10" id="KW-0067">ATP-binding</keyword>
<keyword evidence="6" id="KW-0862">Zinc</keyword>
<sequence length="1838" mass="206218">MSGRGSGRGQNGGRGGGRGRGRGRGRGHHAADAHDGNRQHSRKAVAPVRVKETEEQREARKSYSSWKRQLGETETDPTTMRRLWEGALDILEAGDRDWCQQLPQDLNDDEGTGHYHILAMLNMKVIGAGFDTFINNVRNFLLTLTHPSLLRCLAVDTHVGSLYNIFGGVGGKRAMQFLQRLCDALLAARVARASLSSTGDIEATLLSASLALFELLRRERMMRLNEDITTLIDSIQATSNVFKYETSSSFATRISNRLNDVRALVSRTQSLISDNKMGDHSNADDADDNISFYPRGMIVPSDRFDNDKRDIADMIIFPTRDEIMSDDKEFLPYTDPDQPHFLEDPVQRHIDTYFRLLRHDIFGEMKGTLAGVMHTVTKDRTALSDPKLHLGDVRANHYLQARISYVTLDNRKGLQAQIEFLQPGSVRKQFAVARAAWWEESRRLEEGTLLSFVWSQGSKVQHIFFSVSDKKTEPHEEYGLSKHNDMAYITSSLVTLDQTTVKLLMQANIGAARGILLEFPKVMPATFEPILENLKGMHRLNRLPFRQWIIPEKHTGPLRVRKVHNIPPALYARAPGFRFPLGSLMKDKTQDESFSLEPTSSCDDAVLVDKLESKTQLDRGQCRGLIAALTREYAFIQGPPGTGKSYLGLQIMKILLDIKAKADLGPVLIVCYTNHALDQFLEHLIDIGVQKLVRVGGMSKSKKLANHNLRTVSDLETKTKSEKYMAAMKYRELDNKEKEAKSVFAALHGLQKYPEWHSIKGHIHEDYPRIYNQFRQVDEEGFKTAGRHPFDVWRTGTGPYHVSLNRHALQRLKQKAEQNIYSLTTQERSVLIAHWIEEAQGNKIGELFEVAKGAIKTQRELTNIHEELNRRVLDEADVIGVTTSGLAKRISVLQQVKCKVIICEEAGEVMEPHMLSATLGDVEHLIQIGDHEQLRPSVSNFRDLSLESERGKLHQLDRSQFERLSIGEPGRPLMPVAQLNVQRRMRPQISTLIRETIYEKLKDHATTAELPDVVGMRQNVFWFDHRNHENGNDADAHSTKSKSNLWEVKMVHALVRHIVRQGVYKPDDIAVLTPYTGQLQKLRATMRSDFEICLSDRDREALENDGFTIDDNVVDEKTSSNQQGYLGKPLEKKQLSEMLRIATVDNFQGEEAKIIIVSLVRSNEKRNVGFLKTTNRINVLLSRAQHGMYLIGNTDTYSSVEMWQKVIGMLRAADSVGERLALCCPRHPQTAIEVQQPGDFQRLSPEGGCREACGDRLDCGHSCGSRCHSETMHAVFQCEQPCQRRHQPCDHPCQKDTCAKHISALNPARYCSTVDILVREAAGNAISKTGMINRLSNTLLAGKSVAESMEPAITVANANATTARTVVCVKIHANICGEACPIDYCQQCGMKSEELPDMIMMSRYADIDLNESSIVILGCGHFFTSENLDGHIGLKDVYKVDTKSGRFVGLIENAELAASVPQCPNCREPIKQYVTQRYNRLINRAVIDEMSKRFIVSGQQELQQLKGQLDGLRNELENSRESVVPSEVIRIHREANPDMTMQFINDGIRNRSQGSINLMNSVKSLQLRIQAQHQPTYKLHQATVHAVAKTTPLDIGLSNLVIDASSESAKRDRDQRITLGGQLLEIKVRCLVLEDNFEIAHAVSLKRFAATLPLSFPGDSPGTKTEKFLQDCIKLIKECLLQSLPKLAVEVSLCYARIAHLFGSSGLAKDKDRARAMGYRNTAKELLERAKQLCKHSFHDREILLEAIISTVKILRSDFYEAVSKEELEAIKKAMVSGPGGIATHSGHWYKCVNGHPFAIGECGMPMQLARCPECGQPVGGQSHTAVAGVSRATEMEV</sequence>
<dbReference type="GO" id="GO:0004386">
    <property type="term" value="F:helicase activity"/>
    <property type="evidence" value="ECO:0007669"/>
    <property type="project" value="UniProtKB-KW"/>
</dbReference>
<keyword evidence="8" id="KW-0175">Coiled coil</keyword>
<dbReference type="GO" id="GO:0002376">
    <property type="term" value="P:immune system process"/>
    <property type="evidence" value="ECO:0007669"/>
    <property type="project" value="UniProtKB-KW"/>
</dbReference>
<dbReference type="InterPro" id="IPR041677">
    <property type="entry name" value="DNA2/NAM7_AAA_11"/>
</dbReference>
<evidence type="ECO:0000256" key="4">
    <source>
        <dbReference type="ARBA" id="ARBA00022771"/>
    </source>
</evidence>
<dbReference type="EMBL" id="HG992978">
    <property type="protein sequence ID" value="CAE7011398.1"/>
    <property type="molecule type" value="Genomic_DNA"/>
</dbReference>
<dbReference type="PROSITE" id="PS51981">
    <property type="entry name" value="ZF_RZ"/>
    <property type="match status" value="1"/>
</dbReference>
<dbReference type="GO" id="GO:0008270">
    <property type="term" value="F:zinc ion binding"/>
    <property type="evidence" value="ECO:0007669"/>
    <property type="project" value="UniProtKB-KW"/>
</dbReference>
<dbReference type="InterPro" id="IPR046439">
    <property type="entry name" value="ZF_RZ_dom"/>
</dbReference>
<dbReference type="InterPro" id="IPR041679">
    <property type="entry name" value="DNA2/NAM7-like_C"/>
</dbReference>
<keyword evidence="7" id="KW-0391">Immunity</keyword>
<proteinExistence type="predicted"/>
<evidence type="ECO:0000256" key="9">
    <source>
        <dbReference type="SAM" id="MobiDB-lite"/>
    </source>
</evidence>
<dbReference type="Gene3D" id="3.40.50.300">
    <property type="entry name" value="P-loop containing nucleotide triphosphate hydrolases"/>
    <property type="match status" value="2"/>
</dbReference>
<dbReference type="CDD" id="cd17936">
    <property type="entry name" value="EEXXEc_NFX1"/>
    <property type="match status" value="1"/>
</dbReference>
<dbReference type="Proteomes" id="UP000472372">
    <property type="component" value="Chromosome 2"/>
</dbReference>
<evidence type="ECO:0000313" key="10">
    <source>
        <dbReference type="EMBL" id="CAE7011398.1"/>
    </source>
</evidence>
<organism evidence="10 11">
    <name type="scientific">Pyrenophora teres f. teres</name>
    <dbReference type="NCBI Taxonomy" id="97479"/>
    <lineage>
        <taxon>Eukaryota</taxon>
        <taxon>Fungi</taxon>
        <taxon>Dikarya</taxon>
        <taxon>Ascomycota</taxon>
        <taxon>Pezizomycotina</taxon>
        <taxon>Dothideomycetes</taxon>
        <taxon>Pleosporomycetidae</taxon>
        <taxon>Pleosporales</taxon>
        <taxon>Pleosporineae</taxon>
        <taxon>Pleosporaceae</taxon>
        <taxon>Pyrenophora</taxon>
    </lineage>
</organism>
<dbReference type="Pfam" id="PF13086">
    <property type="entry name" value="AAA_11"/>
    <property type="match status" value="1"/>
</dbReference>
<dbReference type="CDD" id="cd06008">
    <property type="entry name" value="NF-X1-zinc-finger"/>
    <property type="match status" value="1"/>
</dbReference>
<evidence type="ECO:0000256" key="6">
    <source>
        <dbReference type="ARBA" id="ARBA00022833"/>
    </source>
</evidence>
<dbReference type="Pfam" id="PF13087">
    <property type="entry name" value="AAA_12"/>
    <property type="match status" value="1"/>
</dbReference>
<dbReference type="InterPro" id="IPR045055">
    <property type="entry name" value="DNA2/NAM7-like"/>
</dbReference>
<evidence type="ECO:0000256" key="2">
    <source>
        <dbReference type="ARBA" id="ARBA00022490"/>
    </source>
</evidence>
<keyword evidence="3" id="KW-0479">Metal-binding</keyword>
<feature type="compositionally biased region" description="Basic and acidic residues" evidence="9">
    <location>
        <begin position="49"/>
        <end position="61"/>
    </location>
</feature>
<dbReference type="PANTHER" id="PTHR10887:SF445">
    <property type="entry name" value="NFX1-TYPE ZINC FINGER-CONTAINING PROTEIN 1"/>
    <property type="match status" value="1"/>
</dbReference>
<evidence type="ECO:0000256" key="8">
    <source>
        <dbReference type="SAM" id="Coils"/>
    </source>
</evidence>
<keyword evidence="5 10" id="KW-0547">Nucleotide-binding</keyword>
<evidence type="ECO:0000256" key="7">
    <source>
        <dbReference type="ARBA" id="ARBA00022859"/>
    </source>
</evidence>
<dbReference type="GO" id="GO:0031380">
    <property type="term" value="C:nuclear RNA-directed RNA polymerase complex"/>
    <property type="evidence" value="ECO:0007669"/>
    <property type="project" value="TreeGrafter"/>
</dbReference>
<feature type="compositionally biased region" description="Gly residues" evidence="9">
    <location>
        <begin position="1"/>
        <end position="16"/>
    </location>
</feature>
<feature type="region of interest" description="Disordered" evidence="9">
    <location>
        <begin position="1"/>
        <end position="75"/>
    </location>
</feature>
<dbReference type="PANTHER" id="PTHR10887">
    <property type="entry name" value="DNA2/NAM7 HELICASE FAMILY"/>
    <property type="match status" value="1"/>
</dbReference>
<accession>A0A6S6VSD5</accession>
<keyword evidence="4" id="KW-0863">Zinc-finger</keyword>
<dbReference type="SUPFAM" id="SSF52540">
    <property type="entry name" value="P-loop containing nucleoside triphosphate hydrolases"/>
    <property type="match status" value="1"/>
</dbReference>
<dbReference type="InterPro" id="IPR027417">
    <property type="entry name" value="P-loop_NTPase"/>
</dbReference>
<feature type="compositionally biased region" description="Basic and acidic residues" evidence="9">
    <location>
        <begin position="29"/>
        <end position="38"/>
    </location>
</feature>
<gene>
    <name evidence="10" type="ORF">PTTW11_02179</name>
</gene>
<keyword evidence="5 10" id="KW-0378">Hydrolase</keyword>
<evidence type="ECO:0000256" key="5">
    <source>
        <dbReference type="ARBA" id="ARBA00022806"/>
    </source>
</evidence>
<feature type="coiled-coil region" evidence="8">
    <location>
        <begin position="1495"/>
        <end position="1522"/>
    </location>
</feature>
<dbReference type="CDD" id="cd18808">
    <property type="entry name" value="SF1_C_Upf1"/>
    <property type="match status" value="1"/>
</dbReference>
<keyword evidence="2" id="KW-0963">Cytoplasm</keyword>
<evidence type="ECO:0000256" key="1">
    <source>
        <dbReference type="ARBA" id="ARBA00004496"/>
    </source>
</evidence>
<dbReference type="Pfam" id="PF20173">
    <property type="entry name" value="ZnF_RZ-type"/>
    <property type="match status" value="1"/>
</dbReference>
<evidence type="ECO:0000313" key="11">
    <source>
        <dbReference type="Proteomes" id="UP000472372"/>
    </source>
</evidence>
<evidence type="ECO:0000256" key="3">
    <source>
        <dbReference type="ARBA" id="ARBA00022723"/>
    </source>
</evidence>
<dbReference type="GO" id="GO:0005737">
    <property type="term" value="C:cytoplasm"/>
    <property type="evidence" value="ECO:0007669"/>
    <property type="project" value="UniProtKB-SubCell"/>
</dbReference>
<name>A0A6S6VSD5_9PLEO</name>